<evidence type="ECO:0000256" key="1">
    <source>
        <dbReference type="ARBA" id="ARBA00004401"/>
    </source>
</evidence>
<dbReference type="Pfam" id="PF00059">
    <property type="entry name" value="Lectin_C"/>
    <property type="match status" value="1"/>
</dbReference>
<dbReference type="PANTHER" id="PTHR45710:SF28">
    <property type="entry name" value="C-TYPE LECTIN DOMAIN FAMILY 4 MEMBER C ISOFORM 1"/>
    <property type="match status" value="1"/>
</dbReference>
<comment type="subcellular location">
    <subcellularLocation>
        <location evidence="1">Cell membrane</location>
        <topology evidence="1">Single-pass type II membrane protein</topology>
    </subcellularLocation>
</comment>
<dbReference type="GO" id="GO:0005886">
    <property type="term" value="C:plasma membrane"/>
    <property type="evidence" value="ECO:0007669"/>
    <property type="project" value="UniProtKB-SubCell"/>
</dbReference>
<feature type="domain" description="C-type lectin" evidence="4">
    <location>
        <begin position="112"/>
        <end position="220"/>
    </location>
</feature>
<dbReference type="Ensembl" id="ENSDLAT00005002467.2">
    <property type="protein sequence ID" value="ENSDLAP00005002383.2"/>
    <property type="gene ID" value="ENSDLAG00005001063.2"/>
</dbReference>
<dbReference type="Proteomes" id="UP000694389">
    <property type="component" value="Unassembled WGS sequence"/>
</dbReference>
<evidence type="ECO:0000259" key="4">
    <source>
        <dbReference type="PROSITE" id="PS50041"/>
    </source>
</evidence>
<reference evidence="5" key="1">
    <citation type="submission" date="2025-08" db="UniProtKB">
        <authorList>
            <consortium name="Ensembl"/>
        </authorList>
    </citation>
    <scope>IDENTIFICATION</scope>
</reference>
<sequence>MEMQEISTEGERKKEDEGASEPMLEAKTEEEAEPDPYSKLQNPAEDVYAEAFYGDAPVKTKAGKQAEGNTRLYRVVCLFLTIICLVLLVVVVILSLKRECLCHKCADGWLTFGQSCFFLSTTRLSWDESQKNCSARGGSLAVISSPRVQRFLTKEGKFSYWIGLRQSGDTWTWVNDDSLQESYWTEGTSAGNCGMLKSNNPPEKNWLTAQCHAYTYYICQMQL</sequence>
<keyword evidence="6" id="KW-1185">Reference proteome</keyword>
<dbReference type="Gene3D" id="3.10.100.10">
    <property type="entry name" value="Mannose-Binding Protein A, subunit A"/>
    <property type="match status" value="1"/>
</dbReference>
<accession>A0A8C4DIT9</accession>
<organism evidence="5 6">
    <name type="scientific">Dicentrarchus labrax</name>
    <name type="common">European seabass</name>
    <name type="synonym">Morone labrax</name>
    <dbReference type="NCBI Taxonomy" id="13489"/>
    <lineage>
        <taxon>Eukaryota</taxon>
        <taxon>Metazoa</taxon>
        <taxon>Chordata</taxon>
        <taxon>Craniata</taxon>
        <taxon>Vertebrata</taxon>
        <taxon>Euteleostomi</taxon>
        <taxon>Actinopterygii</taxon>
        <taxon>Neopterygii</taxon>
        <taxon>Teleostei</taxon>
        <taxon>Neoteleostei</taxon>
        <taxon>Acanthomorphata</taxon>
        <taxon>Eupercaria</taxon>
        <taxon>Moronidae</taxon>
        <taxon>Dicentrarchus</taxon>
    </lineage>
</organism>
<evidence type="ECO:0000256" key="2">
    <source>
        <dbReference type="SAM" id="MobiDB-lite"/>
    </source>
</evidence>
<feature type="transmembrane region" description="Helical" evidence="3">
    <location>
        <begin position="72"/>
        <end position="96"/>
    </location>
</feature>
<evidence type="ECO:0000313" key="5">
    <source>
        <dbReference type="Ensembl" id="ENSDLAP00005002383.2"/>
    </source>
</evidence>
<dbReference type="SUPFAM" id="SSF56436">
    <property type="entry name" value="C-type lectin-like"/>
    <property type="match status" value="1"/>
</dbReference>
<dbReference type="SMART" id="SM00034">
    <property type="entry name" value="CLECT"/>
    <property type="match status" value="1"/>
</dbReference>
<keyword evidence="3" id="KW-1133">Transmembrane helix</keyword>
<proteinExistence type="predicted"/>
<name>A0A8C4DIT9_DICLA</name>
<dbReference type="InterPro" id="IPR050828">
    <property type="entry name" value="C-type_lectin/matrix_domain"/>
</dbReference>
<protein>
    <submittedName>
        <fullName evidence="5">Si:dkey-26c10.5</fullName>
    </submittedName>
</protein>
<keyword evidence="3" id="KW-0472">Membrane</keyword>
<dbReference type="AlphaFoldDB" id="A0A8C4DIT9"/>
<dbReference type="PROSITE" id="PS50041">
    <property type="entry name" value="C_TYPE_LECTIN_2"/>
    <property type="match status" value="1"/>
</dbReference>
<reference evidence="5" key="2">
    <citation type="submission" date="2025-09" db="UniProtKB">
        <authorList>
            <consortium name="Ensembl"/>
        </authorList>
    </citation>
    <scope>IDENTIFICATION</scope>
</reference>
<dbReference type="InterPro" id="IPR016186">
    <property type="entry name" value="C-type_lectin-like/link_sf"/>
</dbReference>
<evidence type="ECO:0000256" key="3">
    <source>
        <dbReference type="SAM" id="Phobius"/>
    </source>
</evidence>
<dbReference type="GeneTree" id="ENSGT00940000166507"/>
<evidence type="ECO:0000313" key="6">
    <source>
        <dbReference type="Proteomes" id="UP000694389"/>
    </source>
</evidence>
<dbReference type="PANTHER" id="PTHR45710">
    <property type="entry name" value="C-TYPE LECTIN DOMAIN-CONTAINING PROTEIN 180"/>
    <property type="match status" value="1"/>
</dbReference>
<dbReference type="InterPro" id="IPR001304">
    <property type="entry name" value="C-type_lectin-like"/>
</dbReference>
<keyword evidence="3" id="KW-0812">Transmembrane</keyword>
<feature type="region of interest" description="Disordered" evidence="2">
    <location>
        <begin position="1"/>
        <end position="40"/>
    </location>
</feature>
<dbReference type="InterPro" id="IPR016187">
    <property type="entry name" value="CTDL_fold"/>
</dbReference>